<evidence type="ECO:0000256" key="3">
    <source>
        <dbReference type="ARBA" id="ARBA00022801"/>
    </source>
</evidence>
<comment type="caution">
    <text evidence="8">The sequence shown here is derived from an EMBL/GenBank/DDBJ whole genome shotgun (WGS) entry which is preliminary data.</text>
</comment>
<dbReference type="PROSITE" id="PS00136">
    <property type="entry name" value="SUBTILASE_ASP"/>
    <property type="match status" value="1"/>
</dbReference>
<feature type="domain" description="Peptidase S8/S53" evidence="7">
    <location>
        <begin position="163"/>
        <end position="404"/>
    </location>
</feature>
<accession>A0A841AHD5</accession>
<dbReference type="PROSITE" id="PS51892">
    <property type="entry name" value="SUBTILASE"/>
    <property type="match status" value="1"/>
</dbReference>
<reference evidence="8 9" key="1">
    <citation type="submission" date="2020-08" db="EMBL/GenBank/DDBJ databases">
        <title>Sequencing the genomes of 1000 actinobacteria strains.</title>
        <authorList>
            <person name="Klenk H.-P."/>
        </authorList>
    </citation>
    <scope>NUCLEOTIDE SEQUENCE [LARGE SCALE GENOMIC DNA]</scope>
    <source>
        <strain evidence="8 9">DSM 28796</strain>
    </source>
</reference>
<name>A0A841AHD5_9MICO</name>
<feature type="active site" description="Charge relay system" evidence="5">
    <location>
        <position position="374"/>
    </location>
</feature>
<dbReference type="PROSITE" id="PS00138">
    <property type="entry name" value="SUBTILASE_SER"/>
    <property type="match status" value="1"/>
</dbReference>
<evidence type="ECO:0000313" key="9">
    <source>
        <dbReference type="Proteomes" id="UP000588158"/>
    </source>
</evidence>
<dbReference type="InterPro" id="IPR023828">
    <property type="entry name" value="Peptidase_S8_Ser-AS"/>
</dbReference>
<dbReference type="InterPro" id="IPR036852">
    <property type="entry name" value="Peptidase_S8/S53_dom_sf"/>
</dbReference>
<dbReference type="InterPro" id="IPR015500">
    <property type="entry name" value="Peptidase_S8_subtilisin-rel"/>
</dbReference>
<feature type="active site" description="Charge relay system" evidence="5">
    <location>
        <position position="172"/>
    </location>
</feature>
<keyword evidence="3 5" id="KW-0378">Hydrolase</keyword>
<comment type="similarity">
    <text evidence="1 5 6">Belongs to the peptidase S8 family.</text>
</comment>
<dbReference type="SUPFAM" id="SSF52743">
    <property type="entry name" value="Subtilisin-like"/>
    <property type="match status" value="1"/>
</dbReference>
<proteinExistence type="inferred from homology"/>
<gene>
    <name evidence="8" type="ORF">HNR70_002271</name>
</gene>
<dbReference type="PRINTS" id="PR00723">
    <property type="entry name" value="SUBTILISIN"/>
</dbReference>
<organism evidence="8 9">
    <name type="scientific">Brachybacterium aquaticum</name>
    <dbReference type="NCBI Taxonomy" id="1432564"/>
    <lineage>
        <taxon>Bacteria</taxon>
        <taxon>Bacillati</taxon>
        <taxon>Actinomycetota</taxon>
        <taxon>Actinomycetes</taxon>
        <taxon>Micrococcales</taxon>
        <taxon>Dermabacteraceae</taxon>
        <taxon>Brachybacterium</taxon>
    </lineage>
</organism>
<dbReference type="InterPro" id="IPR023827">
    <property type="entry name" value="Peptidase_S8_Asp-AS"/>
</dbReference>
<dbReference type="InterPro" id="IPR050131">
    <property type="entry name" value="Peptidase_S8_subtilisin-like"/>
</dbReference>
<dbReference type="GO" id="GO:0004252">
    <property type="term" value="F:serine-type endopeptidase activity"/>
    <property type="evidence" value="ECO:0007669"/>
    <property type="project" value="UniProtKB-UniRule"/>
</dbReference>
<keyword evidence="4 5" id="KW-0720">Serine protease</keyword>
<evidence type="ECO:0000256" key="1">
    <source>
        <dbReference type="ARBA" id="ARBA00011073"/>
    </source>
</evidence>
<evidence type="ECO:0000256" key="4">
    <source>
        <dbReference type="ARBA" id="ARBA00022825"/>
    </source>
</evidence>
<dbReference type="InterPro" id="IPR000209">
    <property type="entry name" value="Peptidase_S8/S53_dom"/>
</dbReference>
<keyword evidence="2 5" id="KW-0645">Protease</keyword>
<dbReference type="AlphaFoldDB" id="A0A841AHD5"/>
<keyword evidence="9" id="KW-1185">Reference proteome</keyword>
<dbReference type="Pfam" id="PF00082">
    <property type="entry name" value="Peptidase_S8"/>
    <property type="match status" value="1"/>
</dbReference>
<dbReference type="EMBL" id="JACHLZ010000001">
    <property type="protein sequence ID" value="MBB5832458.1"/>
    <property type="molecule type" value="Genomic_DNA"/>
</dbReference>
<dbReference type="PANTHER" id="PTHR43806:SF11">
    <property type="entry name" value="CEREVISIN-RELATED"/>
    <property type="match status" value="1"/>
</dbReference>
<dbReference type="Proteomes" id="UP000588158">
    <property type="component" value="Unassembled WGS sequence"/>
</dbReference>
<evidence type="ECO:0000256" key="2">
    <source>
        <dbReference type="ARBA" id="ARBA00022670"/>
    </source>
</evidence>
<evidence type="ECO:0000259" key="7">
    <source>
        <dbReference type="Pfam" id="PF00082"/>
    </source>
</evidence>
<dbReference type="Gene3D" id="3.40.50.200">
    <property type="entry name" value="Peptidase S8/S53 domain"/>
    <property type="match status" value="1"/>
</dbReference>
<dbReference type="RefSeq" id="WP_184325788.1">
    <property type="nucleotide sequence ID" value="NZ_JACHLZ010000001.1"/>
</dbReference>
<feature type="active site" description="Charge relay system" evidence="5">
    <location>
        <position position="204"/>
    </location>
</feature>
<protein>
    <submittedName>
        <fullName evidence="8">Subtilisin family serine protease</fullName>
    </submittedName>
</protein>
<evidence type="ECO:0000313" key="8">
    <source>
        <dbReference type="EMBL" id="MBB5832458.1"/>
    </source>
</evidence>
<evidence type="ECO:0000256" key="6">
    <source>
        <dbReference type="RuleBase" id="RU003355"/>
    </source>
</evidence>
<dbReference type="PANTHER" id="PTHR43806">
    <property type="entry name" value="PEPTIDASE S8"/>
    <property type="match status" value="1"/>
</dbReference>
<dbReference type="GO" id="GO:0006508">
    <property type="term" value="P:proteolysis"/>
    <property type="evidence" value="ECO:0007669"/>
    <property type="project" value="UniProtKB-KW"/>
</dbReference>
<evidence type="ECO:0000256" key="5">
    <source>
        <dbReference type="PROSITE-ProRule" id="PRU01240"/>
    </source>
</evidence>
<sequence length="433" mass="44032">MLETTPSIRPQTTGRHLVVLAEGAPEQQTAVLESAAGLREVTPCRDYGPERAAATRYDTLFDRLGIAVVDADPDQVTALRAAEGEGEIVAVVPELIHHVLAEHTPADYVRGYADGVADLAARLGVEAPEEPGEIPSADPPFADSDALTWGLQAIGIEDAAATGAGIAVAVLDTGMDLAHPDFVGRDITGMSFVDGEEVQDGHGHGTHCIGTALGPASPASGPRYGVAPGAAIFAGKVLGDEGSGSDGGILAGIDWAISSGCAIVSMSLGADVPEVHPPYVTAGRRALDQGVLIIAAAGNNASRSEGDMGFVGTPANSPSVLAVAALDQRLAIADFSARTLPAVHGGQVDLAAPGVDVHSAWPMPTQLRTISGTSMATPHVAGLAALWAELTGLRGRELWATLVEYGTRLEVPSVDVGAGLAIAPGPWAVPGRA</sequence>